<keyword evidence="1" id="KW-0805">Transcription regulation</keyword>
<reference evidence="6 7" key="1">
    <citation type="submission" date="2021-01" db="EMBL/GenBank/DDBJ databases">
        <title>Roseomonas sp. nov, a bacterium isolated from an oil production mixture in Yumen Oilfield.</title>
        <authorList>
            <person name="Wu D."/>
        </authorList>
    </citation>
    <scope>NUCLEOTIDE SEQUENCE [LARGE SCALE GENOMIC DNA]</scope>
    <source>
        <strain evidence="6 7">ROY-5-3</strain>
    </source>
</reference>
<evidence type="ECO:0000256" key="2">
    <source>
        <dbReference type="ARBA" id="ARBA00023125"/>
    </source>
</evidence>
<dbReference type="PANTHER" id="PTHR47506">
    <property type="entry name" value="TRANSCRIPTIONAL REGULATORY PROTEIN"/>
    <property type="match status" value="1"/>
</dbReference>
<sequence>MGRPPTIDRDKVLDLAEQILLKEGTGALTIDAVAKAAGVSKGGIQSRFGTKDDLIGAMLERWSEEYNAQMRARLGPEPEPMAVARGHVDITMALNAAERARAAGFMAAMIDATHRRAECRAWYAELFGGLDPRSKEGRRARMTLLATEGAFLLRTFGLMDFGDDEWADVQDGLRAILDGTI</sequence>
<dbReference type="Pfam" id="PF17937">
    <property type="entry name" value="TetR_C_28"/>
    <property type="match status" value="1"/>
</dbReference>
<evidence type="ECO:0000256" key="1">
    <source>
        <dbReference type="ARBA" id="ARBA00023015"/>
    </source>
</evidence>
<keyword evidence="7" id="KW-1185">Reference proteome</keyword>
<evidence type="ECO:0000313" key="7">
    <source>
        <dbReference type="Proteomes" id="UP000689967"/>
    </source>
</evidence>
<dbReference type="RefSeq" id="WP_216875682.1">
    <property type="nucleotide sequence ID" value="NZ_JAERQM010000003.1"/>
</dbReference>
<comment type="caution">
    <text evidence="6">The sequence shown here is derived from an EMBL/GenBank/DDBJ whole genome shotgun (WGS) entry which is preliminary data.</text>
</comment>
<evidence type="ECO:0000313" key="6">
    <source>
        <dbReference type="EMBL" id="MBU8544427.1"/>
    </source>
</evidence>
<dbReference type="EMBL" id="JAERQM010000003">
    <property type="protein sequence ID" value="MBU8544427.1"/>
    <property type="molecule type" value="Genomic_DNA"/>
</dbReference>
<dbReference type="PROSITE" id="PS50977">
    <property type="entry name" value="HTH_TETR_2"/>
    <property type="match status" value="1"/>
</dbReference>
<evidence type="ECO:0000256" key="3">
    <source>
        <dbReference type="ARBA" id="ARBA00023163"/>
    </source>
</evidence>
<keyword evidence="3" id="KW-0804">Transcription</keyword>
<organism evidence="6 7">
    <name type="scientific">Falsiroseomonas oleicola</name>
    <dbReference type="NCBI Taxonomy" id="2801474"/>
    <lineage>
        <taxon>Bacteria</taxon>
        <taxon>Pseudomonadati</taxon>
        <taxon>Pseudomonadota</taxon>
        <taxon>Alphaproteobacteria</taxon>
        <taxon>Acetobacterales</taxon>
        <taxon>Roseomonadaceae</taxon>
        <taxon>Falsiroseomonas</taxon>
    </lineage>
</organism>
<feature type="DNA-binding region" description="H-T-H motif" evidence="4">
    <location>
        <begin position="29"/>
        <end position="48"/>
    </location>
</feature>
<protein>
    <submittedName>
        <fullName evidence="6">TetR family transcriptional regulator</fullName>
    </submittedName>
</protein>
<proteinExistence type="predicted"/>
<feature type="domain" description="HTH tetR-type" evidence="5">
    <location>
        <begin position="6"/>
        <end position="66"/>
    </location>
</feature>
<dbReference type="Proteomes" id="UP000689967">
    <property type="component" value="Unassembled WGS sequence"/>
</dbReference>
<keyword evidence="2 4" id="KW-0238">DNA-binding</keyword>
<accession>A0ABS6H6W2</accession>
<dbReference type="PANTHER" id="PTHR47506:SF1">
    <property type="entry name" value="HTH-TYPE TRANSCRIPTIONAL REGULATOR YJDC"/>
    <property type="match status" value="1"/>
</dbReference>
<dbReference type="InterPro" id="IPR041479">
    <property type="entry name" value="TetR_CgmR_C"/>
</dbReference>
<dbReference type="Pfam" id="PF00440">
    <property type="entry name" value="TetR_N"/>
    <property type="match status" value="1"/>
</dbReference>
<name>A0ABS6H6W2_9PROT</name>
<dbReference type="InterPro" id="IPR001647">
    <property type="entry name" value="HTH_TetR"/>
</dbReference>
<evidence type="ECO:0000256" key="4">
    <source>
        <dbReference type="PROSITE-ProRule" id="PRU00335"/>
    </source>
</evidence>
<evidence type="ECO:0000259" key="5">
    <source>
        <dbReference type="PROSITE" id="PS50977"/>
    </source>
</evidence>
<gene>
    <name evidence="6" type="ORF">JJQ90_11970</name>
</gene>